<dbReference type="PROSITE" id="PS50966">
    <property type="entry name" value="ZF_SWIM"/>
    <property type="match status" value="1"/>
</dbReference>
<keyword evidence="7" id="KW-0862">Zinc</keyword>
<dbReference type="EMBL" id="NCKV01004282">
    <property type="protein sequence ID" value="RWS24903.1"/>
    <property type="molecule type" value="Genomic_DNA"/>
</dbReference>
<dbReference type="Pfam" id="PF02902">
    <property type="entry name" value="Peptidase_C48"/>
    <property type="match status" value="1"/>
</dbReference>
<gene>
    <name evidence="10" type="ORF">B4U80_13156</name>
</gene>
<dbReference type="InterPro" id="IPR038765">
    <property type="entry name" value="Papain-like_cys_pep_sf"/>
</dbReference>
<keyword evidence="7" id="KW-0479">Metal-binding</keyword>
<evidence type="ECO:0000256" key="2">
    <source>
        <dbReference type="ARBA" id="ARBA00022578"/>
    </source>
</evidence>
<dbReference type="GO" id="GO:0008234">
    <property type="term" value="F:cysteine-type peptidase activity"/>
    <property type="evidence" value="ECO:0007669"/>
    <property type="project" value="InterPro"/>
</dbReference>
<dbReference type="OrthoDB" id="5791190at2759"/>
<feature type="domain" description="Ubiquitin-like protease family profile" evidence="8">
    <location>
        <begin position="750"/>
        <end position="916"/>
    </location>
</feature>
<dbReference type="CDD" id="cd15489">
    <property type="entry name" value="PHD_SF"/>
    <property type="match status" value="1"/>
</dbReference>
<accession>A0A443SBI7</accession>
<dbReference type="InterPro" id="IPR007527">
    <property type="entry name" value="Znf_SWIM"/>
</dbReference>
<dbReference type="SUPFAM" id="SSF57903">
    <property type="entry name" value="FYVE/PHD zinc finger"/>
    <property type="match status" value="1"/>
</dbReference>
<evidence type="ECO:0000256" key="7">
    <source>
        <dbReference type="PROSITE-ProRule" id="PRU00325"/>
    </source>
</evidence>
<dbReference type="GO" id="GO:0008270">
    <property type="term" value="F:zinc ion binding"/>
    <property type="evidence" value="ECO:0007669"/>
    <property type="project" value="UniProtKB-KW"/>
</dbReference>
<keyword evidence="4" id="KW-0378">Hydrolase</keyword>
<evidence type="ECO:0000313" key="10">
    <source>
        <dbReference type="EMBL" id="RWS24903.1"/>
    </source>
</evidence>
<evidence type="ECO:0000256" key="5">
    <source>
        <dbReference type="ARBA" id="ARBA00023125"/>
    </source>
</evidence>
<evidence type="ECO:0000256" key="3">
    <source>
        <dbReference type="ARBA" id="ARBA00022670"/>
    </source>
</evidence>
<dbReference type="PANTHER" id="PTHR31569:SF4">
    <property type="entry name" value="SWIM-TYPE DOMAIN-CONTAINING PROTEIN"/>
    <property type="match status" value="1"/>
</dbReference>
<evidence type="ECO:0000256" key="6">
    <source>
        <dbReference type="ARBA" id="ARBA00023172"/>
    </source>
</evidence>
<dbReference type="InterPro" id="IPR001207">
    <property type="entry name" value="Transposase_mutator"/>
</dbReference>
<comment type="similarity">
    <text evidence="1">Belongs to the peptidase C48 family.</text>
</comment>
<dbReference type="Proteomes" id="UP000288716">
    <property type="component" value="Unassembled WGS sequence"/>
</dbReference>
<dbReference type="GO" id="GO:0004803">
    <property type="term" value="F:transposase activity"/>
    <property type="evidence" value="ECO:0007669"/>
    <property type="project" value="InterPro"/>
</dbReference>
<evidence type="ECO:0000256" key="1">
    <source>
        <dbReference type="ARBA" id="ARBA00005234"/>
    </source>
</evidence>
<dbReference type="Pfam" id="PF00872">
    <property type="entry name" value="Transposase_mut"/>
    <property type="match status" value="1"/>
</dbReference>
<feature type="domain" description="SWIM-type" evidence="9">
    <location>
        <begin position="585"/>
        <end position="615"/>
    </location>
</feature>
<organism evidence="10 11">
    <name type="scientific">Leptotrombidium deliense</name>
    <dbReference type="NCBI Taxonomy" id="299467"/>
    <lineage>
        <taxon>Eukaryota</taxon>
        <taxon>Metazoa</taxon>
        <taxon>Ecdysozoa</taxon>
        <taxon>Arthropoda</taxon>
        <taxon>Chelicerata</taxon>
        <taxon>Arachnida</taxon>
        <taxon>Acari</taxon>
        <taxon>Acariformes</taxon>
        <taxon>Trombidiformes</taxon>
        <taxon>Prostigmata</taxon>
        <taxon>Anystina</taxon>
        <taxon>Parasitengona</taxon>
        <taxon>Trombiculoidea</taxon>
        <taxon>Trombiculidae</taxon>
        <taxon>Leptotrombidium</taxon>
    </lineage>
</organism>
<keyword evidence="7" id="KW-0863">Zinc-finger</keyword>
<evidence type="ECO:0000313" key="11">
    <source>
        <dbReference type="Proteomes" id="UP000288716"/>
    </source>
</evidence>
<comment type="caution">
    <text evidence="10">The sequence shown here is derived from an EMBL/GenBank/DDBJ whole genome shotgun (WGS) entry which is preliminary data.</text>
</comment>
<evidence type="ECO:0008006" key="12">
    <source>
        <dbReference type="Google" id="ProtNLM"/>
    </source>
</evidence>
<proteinExistence type="inferred from homology"/>
<evidence type="ECO:0000256" key="4">
    <source>
        <dbReference type="ARBA" id="ARBA00022801"/>
    </source>
</evidence>
<dbReference type="AlphaFoldDB" id="A0A443SBI7"/>
<dbReference type="PROSITE" id="PS50600">
    <property type="entry name" value="ULP_PROTEASE"/>
    <property type="match status" value="1"/>
</dbReference>
<reference evidence="10 11" key="1">
    <citation type="journal article" date="2018" name="Gigascience">
        <title>Genomes of trombidid mites reveal novel predicted allergens and laterally-transferred genes associated with secondary metabolism.</title>
        <authorList>
            <person name="Dong X."/>
            <person name="Chaisiri K."/>
            <person name="Xia D."/>
            <person name="Armstrong S.D."/>
            <person name="Fang Y."/>
            <person name="Donnelly M.J."/>
            <person name="Kadowaki T."/>
            <person name="McGarry J.W."/>
            <person name="Darby A.C."/>
            <person name="Makepeace B.L."/>
        </authorList>
    </citation>
    <scope>NUCLEOTIDE SEQUENCE [LARGE SCALE GENOMIC DNA]</scope>
    <source>
        <strain evidence="10">UoL-UT</strain>
    </source>
</reference>
<name>A0A443SBI7_9ACAR</name>
<dbReference type="VEuPathDB" id="VectorBase:LDEU007137"/>
<dbReference type="InterPro" id="IPR052579">
    <property type="entry name" value="Zinc_finger_SWIM"/>
</dbReference>
<dbReference type="GO" id="GO:0006508">
    <property type="term" value="P:proteolysis"/>
    <property type="evidence" value="ECO:0007669"/>
    <property type="project" value="UniProtKB-KW"/>
</dbReference>
<dbReference type="SUPFAM" id="SSF54001">
    <property type="entry name" value="Cysteine proteinases"/>
    <property type="match status" value="1"/>
</dbReference>
<keyword evidence="3" id="KW-0645">Protease</keyword>
<dbReference type="GO" id="GO:0006313">
    <property type="term" value="P:DNA transposition"/>
    <property type="evidence" value="ECO:0007669"/>
    <property type="project" value="InterPro"/>
</dbReference>
<evidence type="ECO:0000259" key="8">
    <source>
        <dbReference type="PROSITE" id="PS50600"/>
    </source>
</evidence>
<keyword evidence="6" id="KW-0233">DNA recombination</keyword>
<keyword evidence="2" id="KW-0815">Transposition</keyword>
<evidence type="ECO:0000259" key="9">
    <source>
        <dbReference type="PROSITE" id="PS50966"/>
    </source>
</evidence>
<dbReference type="InterPro" id="IPR011011">
    <property type="entry name" value="Znf_FYVE_PHD"/>
</dbReference>
<dbReference type="PANTHER" id="PTHR31569">
    <property type="entry name" value="SWIM-TYPE DOMAIN-CONTAINING PROTEIN"/>
    <property type="match status" value="1"/>
</dbReference>
<protein>
    <recommendedName>
        <fullName evidence="12">SWIM-type domain-containing protein</fullName>
    </recommendedName>
</protein>
<keyword evidence="5" id="KW-0238">DNA-binding</keyword>
<dbReference type="InterPro" id="IPR003653">
    <property type="entry name" value="Peptidase_C48_C"/>
</dbReference>
<dbReference type="GO" id="GO:0003677">
    <property type="term" value="F:DNA binding"/>
    <property type="evidence" value="ECO:0007669"/>
    <property type="project" value="UniProtKB-KW"/>
</dbReference>
<keyword evidence="11" id="KW-1185">Reference proteome</keyword>
<sequence>MSKNFVKDCVYEGLSTARVYEMMKKAKKGKYKYQVVSDLLYGNGGEIYLYKMKNQFDKDWKYDQCLWRNTGGTKIYYKEMNLIRYYFNVKLGPGPDNYSTDYQKQITCDLDYETNNTYVIVHYLGNREAFKPFAHGNSKLDRPFVATKKSTLTTMTQRIAEKRTPQETYADVQQAVRKGFTDPDEFEKHEPSAAPRNLKQAQNIQYQHNIQNKVSYDEVFALYEFWTQEFNDTLLKFDLSPEFIVIFGHPTAVQLGNRLLKENCQDNTLPQLLSYDTTFEVGHFYLSILVMRNTELESDPIFPIMFMLHEKKSTDTHTLMWNIIMRNLWLDKFGENTPLITDRELAIVRAIKYAYPKANHLFCENHIIRDIQLYVKRCKGTKDDIAAYKHHIRLLYDSKSEEEFDELLEEFKLKWSQPFIEYFDKNLKNHLKTNCCFFNTSRFAAFSNNKSPTNNISESINALIKKHTRWTELPVDAIFLALYQMQNFILSEFSRGYRNLGKYRPKNVYNSSQLKLDGVVIDSIDTIIQRIKQNSLSLKQHIKIKPTYRMSQTNIANLCVENDLIGFDAHNHIFTVISPFKDKAFAVKLMKNKLICQCLSAGLCYHVLAVSVFLSSEKYPDQTTYKLSELIKKRYNEPKGGRKAPRTRDITVIAAPDSTEEFIKSRERDSDSSSSDSSDTIIEMFDEEDILCSTPVPEHIEVSGHRTPKKKTTPFRQNDYVKQQYVPRNIHNITISCDANDMVDIRNLPLVFTEKSFAGSSTVERLEWFNDDVMNLIIPFIINHYKRSDILFVETWHYSLVSTHQSENYISFCDRYQAFNKDYLIVALNNEIFAGMHWMLGLISFKLREIILLDSLNNSHREEQFDVLRRMAMMAAATAKIKLNLDTWNYIYADDIPKQNNGYDCGLFVILYAYAFVRNEKFFSLPSDIGIRWIKYLGSSFSFEPQKRLYPRMSPKDLLDVRNIISQQSTMLGSPINIEMNMVEEKLLQTIDDSRNETNVCDFSFCRRGSEVSSTLVMCIICRKWFHEACQPYNSNVKYYKCFLCSELDEY</sequence>
<dbReference type="Gene3D" id="3.40.395.10">
    <property type="entry name" value="Adenoviral Proteinase, Chain A"/>
    <property type="match status" value="1"/>
</dbReference>
<dbReference type="STRING" id="299467.A0A443SBI7"/>